<comment type="caution">
    <text evidence="8">The sequence shown here is derived from an EMBL/GenBank/DDBJ whole genome shotgun (WGS) entry which is preliminary data.</text>
</comment>
<evidence type="ECO:0000259" key="7">
    <source>
        <dbReference type="Pfam" id="PF00082"/>
    </source>
</evidence>
<evidence type="ECO:0000256" key="3">
    <source>
        <dbReference type="ARBA" id="ARBA00022801"/>
    </source>
</evidence>
<evidence type="ECO:0000256" key="2">
    <source>
        <dbReference type="ARBA" id="ARBA00022670"/>
    </source>
</evidence>
<reference evidence="9" key="1">
    <citation type="journal article" date="2019" name="Int. J. Syst. Evol. Microbiol.">
        <title>The Global Catalogue of Microorganisms (GCM) 10K type strain sequencing project: providing services to taxonomists for standard genome sequencing and annotation.</title>
        <authorList>
            <consortium name="The Broad Institute Genomics Platform"/>
            <consortium name="The Broad Institute Genome Sequencing Center for Infectious Disease"/>
            <person name="Wu L."/>
            <person name="Ma J."/>
        </authorList>
    </citation>
    <scope>NUCLEOTIDE SEQUENCE [LARGE SCALE GENOMIC DNA]</scope>
    <source>
        <strain evidence="9">JCM 17926</strain>
    </source>
</reference>
<dbReference type="InterPro" id="IPR023828">
    <property type="entry name" value="Peptidase_S8_Ser-AS"/>
</dbReference>
<evidence type="ECO:0000256" key="1">
    <source>
        <dbReference type="ARBA" id="ARBA00011073"/>
    </source>
</evidence>
<keyword evidence="4 5" id="KW-0720">Serine protease</keyword>
<dbReference type="PANTHER" id="PTHR43806:SF11">
    <property type="entry name" value="CEREVISIN-RELATED"/>
    <property type="match status" value="1"/>
</dbReference>
<feature type="active site" description="Charge relay system" evidence="5">
    <location>
        <position position="390"/>
    </location>
</feature>
<evidence type="ECO:0000256" key="4">
    <source>
        <dbReference type="ARBA" id="ARBA00022825"/>
    </source>
</evidence>
<protein>
    <recommendedName>
        <fullName evidence="7">Peptidase S8/S53 domain-containing protein</fullName>
    </recommendedName>
</protein>
<dbReference type="PROSITE" id="PS00138">
    <property type="entry name" value="SUBTILASE_SER"/>
    <property type="match status" value="1"/>
</dbReference>
<dbReference type="InterPro" id="IPR050131">
    <property type="entry name" value="Peptidase_S8_subtilisin-like"/>
</dbReference>
<evidence type="ECO:0000313" key="9">
    <source>
        <dbReference type="Proteomes" id="UP001500552"/>
    </source>
</evidence>
<evidence type="ECO:0000256" key="6">
    <source>
        <dbReference type="RuleBase" id="RU003355"/>
    </source>
</evidence>
<feature type="active site" description="Charge relay system" evidence="5">
    <location>
        <position position="174"/>
    </location>
</feature>
<dbReference type="PANTHER" id="PTHR43806">
    <property type="entry name" value="PEPTIDASE S8"/>
    <property type="match status" value="1"/>
</dbReference>
<proteinExistence type="inferred from homology"/>
<dbReference type="InterPro" id="IPR023827">
    <property type="entry name" value="Peptidase_S8_Asp-AS"/>
</dbReference>
<dbReference type="SUPFAM" id="SSF52743">
    <property type="entry name" value="Subtilisin-like"/>
    <property type="match status" value="1"/>
</dbReference>
<dbReference type="InterPro" id="IPR000209">
    <property type="entry name" value="Peptidase_S8/S53_dom"/>
</dbReference>
<accession>A0ABP8M8Q9</accession>
<keyword evidence="9" id="KW-1185">Reference proteome</keyword>
<evidence type="ECO:0000313" key="8">
    <source>
        <dbReference type="EMBL" id="GAA4445407.1"/>
    </source>
</evidence>
<feature type="domain" description="Peptidase S8/S53" evidence="7">
    <location>
        <begin position="127"/>
        <end position="439"/>
    </location>
</feature>
<evidence type="ECO:0000256" key="5">
    <source>
        <dbReference type="PROSITE-ProRule" id="PRU01240"/>
    </source>
</evidence>
<dbReference type="InterPro" id="IPR015500">
    <property type="entry name" value="Peptidase_S8_subtilisin-rel"/>
</dbReference>
<dbReference type="Pfam" id="PF00082">
    <property type="entry name" value="Peptidase_S8"/>
    <property type="match status" value="1"/>
</dbReference>
<dbReference type="InterPro" id="IPR022398">
    <property type="entry name" value="Peptidase_S8_His-AS"/>
</dbReference>
<gene>
    <name evidence="8" type="ORF">GCM10023188_48510</name>
</gene>
<dbReference type="Proteomes" id="UP001500552">
    <property type="component" value="Unassembled WGS sequence"/>
</dbReference>
<dbReference type="PRINTS" id="PR00723">
    <property type="entry name" value="SUBTILISIN"/>
</dbReference>
<comment type="similarity">
    <text evidence="1 5 6">Belongs to the peptidase S8 family.</text>
</comment>
<sequence>MDAGSSIRILSDRYIIISASNSIPSELKSQMGAMKGKLTATMEQAGIATATSSDPDFIAKASKIKGVSAVMHDFQIQWFDPAKQKGIQVEATYGNPPASGDDDFFFDLQWGHDAIDAPEAWNAGYRGAGTRVAVLDTGFDLTHPDLEPNIDLAASKSFVPWEELQYDLPDPFSHGTHVAGTIAAADNGYGTIGVAPEAELILVKVLSDEGSGAFSWIISGIIHAVNQNADVINMSLGAYIPHNGKFLDEEGNVVHDAKAAQQLINALKQATSYAYQHGVTVISTAGNDAINGNRDRSLVHVPSDAPHVISVSATAPRGWALDPFNAFLDYPASYTNYGTPEVDLAAPGGDFSYPGEEEVTIGFVTAPVWVFDMVFSTGSEQSWYWSAGTSMAAPHASGVAALVIGKSGGEMKPSQVETILRTTAEDLGKPGRDPFYGHGRVNAYYAVIGNKVPATPAKNSKSLAKGKPVAR</sequence>
<dbReference type="PROSITE" id="PS00136">
    <property type="entry name" value="SUBTILASE_ASP"/>
    <property type="match status" value="1"/>
</dbReference>
<dbReference type="EMBL" id="BAABHC010000042">
    <property type="protein sequence ID" value="GAA4445407.1"/>
    <property type="molecule type" value="Genomic_DNA"/>
</dbReference>
<keyword evidence="2 5" id="KW-0645">Protease</keyword>
<organism evidence="8 9">
    <name type="scientific">Pontibacter saemangeumensis</name>
    <dbReference type="NCBI Taxonomy" id="1084525"/>
    <lineage>
        <taxon>Bacteria</taxon>
        <taxon>Pseudomonadati</taxon>
        <taxon>Bacteroidota</taxon>
        <taxon>Cytophagia</taxon>
        <taxon>Cytophagales</taxon>
        <taxon>Hymenobacteraceae</taxon>
        <taxon>Pontibacter</taxon>
    </lineage>
</organism>
<name>A0ABP8M8Q9_9BACT</name>
<dbReference type="Gene3D" id="3.40.50.200">
    <property type="entry name" value="Peptidase S8/S53 domain"/>
    <property type="match status" value="1"/>
</dbReference>
<keyword evidence="3 5" id="KW-0378">Hydrolase</keyword>
<dbReference type="PROSITE" id="PS00137">
    <property type="entry name" value="SUBTILASE_HIS"/>
    <property type="match status" value="1"/>
</dbReference>
<dbReference type="InterPro" id="IPR036852">
    <property type="entry name" value="Peptidase_S8/S53_dom_sf"/>
</dbReference>
<feature type="active site" description="Charge relay system" evidence="5">
    <location>
        <position position="136"/>
    </location>
</feature>
<dbReference type="PROSITE" id="PS51892">
    <property type="entry name" value="SUBTILASE"/>
    <property type="match status" value="1"/>
</dbReference>